<dbReference type="OrthoDB" id="10253041at2759"/>
<dbReference type="AlphaFoldDB" id="B7G9G6"/>
<dbReference type="Pfam" id="PF18027">
    <property type="entry name" value="Pepdidase_M14_N"/>
    <property type="match status" value="1"/>
</dbReference>
<dbReference type="PROSITE" id="PS52035">
    <property type="entry name" value="PEPTIDASE_M14"/>
    <property type="match status" value="1"/>
</dbReference>
<dbReference type="GO" id="GO:0004181">
    <property type="term" value="F:metallocarboxypeptidase activity"/>
    <property type="evidence" value="ECO:0007669"/>
    <property type="project" value="InterPro"/>
</dbReference>
<evidence type="ECO:0000313" key="5">
    <source>
        <dbReference type="EMBL" id="EEC44815.1"/>
    </source>
</evidence>
<keyword evidence="6" id="KW-1185">Reference proteome</keyword>
<dbReference type="CDD" id="cd06234">
    <property type="entry name" value="M14_PaCCP-like"/>
    <property type="match status" value="1"/>
</dbReference>
<comment type="cofactor">
    <cofactor evidence="1">
        <name>Zn(2+)</name>
        <dbReference type="ChEBI" id="CHEBI:29105"/>
    </cofactor>
</comment>
<sequence>MSDGSIPDVQVCISDAYDSGNVEFVSSERVDGVWTVHVRIKPDVYTALEKISHMQYFSFRATVNNISKPTKIVYVIDNASKASYPAAWTGTTVCYNTTDPEDSEAWFRNSTTRYVDGTLTWTHLHVYNCSSYFSYFPPFTYARHLKLVGHLQLAAAKIPHANVESLGQTLDGREIECVTIGTGDKICWIIHRQHPGETMAEHYAEGLLYRLFRLDDVEDPIVEQALQRFRFYVVPCMCPDGGVRGHLRTNGVGANLNREWATKGDYQAPTLERSPEVYHVLHKMDETGVDLFLDVHGDEELPYNFISGAEQTPAWSKRLESLHGAFVASYHRANSDMQQEIGYPPPESREEAQKYMNVATNQVSTRFDCLGMTLEMPFKDCESNVDPDRGWSAARSRALGASVLGPLLYVYPYLRDETEFWTTLPPEDAYVEPHDDYQGFKPLTKRLYSDVRATSSITS</sequence>
<dbReference type="KEGG" id="pti:PHATRDRAFT_49091"/>
<proteinExistence type="inferred from homology"/>
<gene>
    <name evidence="5" type="ORF">PHATRDRAFT_49091</name>
</gene>
<reference evidence="6" key="2">
    <citation type="submission" date="2008-08" db="EMBL/GenBank/DDBJ databases">
        <authorList>
            <consortium name="Diatom Consortium"/>
            <person name="Grigoriev I."/>
            <person name="Grimwood J."/>
            <person name="Kuo A."/>
            <person name="Otillar R.P."/>
            <person name="Salamov A."/>
            <person name="Detter J.C."/>
            <person name="Lindquist E."/>
            <person name="Shapiro H."/>
            <person name="Lucas S."/>
            <person name="Glavina del Rio T."/>
            <person name="Pitluck S."/>
            <person name="Rokhsar D."/>
            <person name="Bowler C."/>
        </authorList>
    </citation>
    <scope>GENOME REANNOTATION</scope>
    <source>
        <strain evidence="6">CCAP 1055/1</strain>
    </source>
</reference>
<dbReference type="PANTHER" id="PTHR12756:SF11">
    <property type="entry name" value="CYTOSOLIC CARBOXYPEPTIDASE 1"/>
    <property type="match status" value="1"/>
</dbReference>
<accession>B7G9G6</accession>
<feature type="active site" description="Proton donor/acceptor" evidence="3">
    <location>
        <position position="375"/>
    </location>
</feature>
<dbReference type="InterPro" id="IPR040626">
    <property type="entry name" value="Pepdidase_M14_N"/>
</dbReference>
<organism evidence="5 6">
    <name type="scientific">Phaeodactylum tricornutum (strain CCAP 1055/1)</name>
    <dbReference type="NCBI Taxonomy" id="556484"/>
    <lineage>
        <taxon>Eukaryota</taxon>
        <taxon>Sar</taxon>
        <taxon>Stramenopiles</taxon>
        <taxon>Ochrophyta</taxon>
        <taxon>Bacillariophyta</taxon>
        <taxon>Bacillariophyceae</taxon>
        <taxon>Bacillariophycidae</taxon>
        <taxon>Naviculales</taxon>
        <taxon>Phaeodactylaceae</taxon>
        <taxon>Phaeodactylum</taxon>
    </lineage>
</organism>
<dbReference type="InterPro" id="IPR050821">
    <property type="entry name" value="Cytosolic_carboxypeptidase"/>
</dbReference>
<evidence type="ECO:0000256" key="3">
    <source>
        <dbReference type="PROSITE-ProRule" id="PRU01379"/>
    </source>
</evidence>
<dbReference type="EMBL" id="CM000622">
    <property type="protein sequence ID" value="EEC44815.1"/>
    <property type="molecule type" value="Genomic_DNA"/>
</dbReference>
<dbReference type="HOGENOM" id="CLU_042358_0_0_1"/>
<dbReference type="Gene3D" id="2.60.40.3120">
    <property type="match status" value="1"/>
</dbReference>
<reference evidence="5 6" key="1">
    <citation type="journal article" date="2008" name="Nature">
        <title>The Phaeodactylum genome reveals the evolutionary history of diatom genomes.</title>
        <authorList>
            <person name="Bowler C."/>
            <person name="Allen A.E."/>
            <person name="Badger J.H."/>
            <person name="Grimwood J."/>
            <person name="Jabbari K."/>
            <person name="Kuo A."/>
            <person name="Maheswari U."/>
            <person name="Martens C."/>
            <person name="Maumus F."/>
            <person name="Otillar R.P."/>
            <person name="Rayko E."/>
            <person name="Salamov A."/>
            <person name="Vandepoele K."/>
            <person name="Beszteri B."/>
            <person name="Gruber A."/>
            <person name="Heijde M."/>
            <person name="Katinka M."/>
            <person name="Mock T."/>
            <person name="Valentin K."/>
            <person name="Verret F."/>
            <person name="Berges J.A."/>
            <person name="Brownlee C."/>
            <person name="Cadoret J.P."/>
            <person name="Chiovitti A."/>
            <person name="Choi C.J."/>
            <person name="Coesel S."/>
            <person name="De Martino A."/>
            <person name="Detter J.C."/>
            <person name="Durkin C."/>
            <person name="Falciatore A."/>
            <person name="Fournet J."/>
            <person name="Haruta M."/>
            <person name="Huysman M.J."/>
            <person name="Jenkins B.D."/>
            <person name="Jiroutova K."/>
            <person name="Jorgensen R.E."/>
            <person name="Joubert Y."/>
            <person name="Kaplan A."/>
            <person name="Kroger N."/>
            <person name="Kroth P.G."/>
            <person name="La Roche J."/>
            <person name="Lindquist E."/>
            <person name="Lommer M."/>
            <person name="Martin-Jezequel V."/>
            <person name="Lopez P.J."/>
            <person name="Lucas S."/>
            <person name="Mangogna M."/>
            <person name="McGinnis K."/>
            <person name="Medlin L.K."/>
            <person name="Montsant A."/>
            <person name="Oudot-Le Secq M.P."/>
            <person name="Napoli C."/>
            <person name="Obornik M."/>
            <person name="Parker M.S."/>
            <person name="Petit J.L."/>
            <person name="Porcel B.M."/>
            <person name="Poulsen N."/>
            <person name="Robison M."/>
            <person name="Rychlewski L."/>
            <person name="Rynearson T.A."/>
            <person name="Schmutz J."/>
            <person name="Shapiro H."/>
            <person name="Siaut M."/>
            <person name="Stanley M."/>
            <person name="Sussman M.R."/>
            <person name="Taylor A.R."/>
            <person name="Vardi A."/>
            <person name="von Dassow P."/>
            <person name="Vyverman W."/>
            <person name="Willis A."/>
            <person name="Wyrwicz L.S."/>
            <person name="Rokhsar D.S."/>
            <person name="Weissenbach J."/>
            <person name="Armbrust E.V."/>
            <person name="Green B.R."/>
            <person name="Van de Peer Y."/>
            <person name="Grigoriev I.V."/>
        </authorList>
    </citation>
    <scope>NUCLEOTIDE SEQUENCE [LARGE SCALE GENOMIC DNA]</scope>
    <source>
        <strain evidence="5 6">CCAP 1055/1</strain>
    </source>
</reference>
<name>B7G9G6_PHATC</name>
<dbReference type="RefSeq" id="XP_002183633.1">
    <property type="nucleotide sequence ID" value="XM_002183597.1"/>
</dbReference>
<dbReference type="Pfam" id="PF00246">
    <property type="entry name" value="Peptidase_M14"/>
    <property type="match status" value="1"/>
</dbReference>
<dbReference type="GO" id="GO:0008270">
    <property type="term" value="F:zinc ion binding"/>
    <property type="evidence" value="ECO:0007669"/>
    <property type="project" value="InterPro"/>
</dbReference>
<evidence type="ECO:0000256" key="1">
    <source>
        <dbReference type="ARBA" id="ARBA00001947"/>
    </source>
</evidence>
<dbReference type="Gene3D" id="3.40.630.10">
    <property type="entry name" value="Zn peptidases"/>
    <property type="match status" value="1"/>
</dbReference>
<dbReference type="Proteomes" id="UP000000759">
    <property type="component" value="Chromosome 20"/>
</dbReference>
<dbReference type="PANTHER" id="PTHR12756">
    <property type="entry name" value="CYTOSOLIC CARBOXYPEPTIDASE"/>
    <property type="match status" value="1"/>
</dbReference>
<comment type="similarity">
    <text evidence="2 3">Belongs to the peptidase M14 family.</text>
</comment>
<dbReference type="InterPro" id="IPR000834">
    <property type="entry name" value="Peptidase_M14"/>
</dbReference>
<evidence type="ECO:0000259" key="4">
    <source>
        <dbReference type="PROSITE" id="PS52035"/>
    </source>
</evidence>
<evidence type="ECO:0000256" key="2">
    <source>
        <dbReference type="ARBA" id="ARBA00005988"/>
    </source>
</evidence>
<dbReference type="eggNOG" id="KOG3641">
    <property type="taxonomic scope" value="Eukaryota"/>
</dbReference>
<dbReference type="GO" id="GO:0006508">
    <property type="term" value="P:proteolysis"/>
    <property type="evidence" value="ECO:0007669"/>
    <property type="project" value="InterPro"/>
</dbReference>
<dbReference type="SUPFAM" id="SSF53187">
    <property type="entry name" value="Zn-dependent exopeptidases"/>
    <property type="match status" value="1"/>
</dbReference>
<protein>
    <recommendedName>
        <fullName evidence="4">Peptidase M14 domain-containing protein</fullName>
    </recommendedName>
</protein>
<dbReference type="InParanoid" id="B7G9G6"/>
<evidence type="ECO:0000313" key="6">
    <source>
        <dbReference type="Proteomes" id="UP000000759"/>
    </source>
</evidence>
<feature type="domain" description="Peptidase M14" evidence="4">
    <location>
        <begin position="137"/>
        <end position="414"/>
    </location>
</feature>
<dbReference type="PaxDb" id="2850-Phatr49091"/>
<dbReference type="GeneID" id="7195447"/>